<name>A0A091AU61_9GAMM</name>
<dbReference type="STRING" id="1384056.N787_13830"/>
<keyword evidence="2" id="KW-1185">Reference proteome</keyword>
<protein>
    <recommendedName>
        <fullName evidence="3">Fe-S protein</fullName>
    </recommendedName>
</protein>
<dbReference type="RefSeq" id="WP_034213897.1">
    <property type="nucleotide sequence ID" value="NZ_AVCK01000038.1"/>
</dbReference>
<dbReference type="Proteomes" id="UP000029393">
    <property type="component" value="Unassembled WGS sequence"/>
</dbReference>
<gene>
    <name evidence="1" type="ORF">N787_13830</name>
</gene>
<evidence type="ECO:0000313" key="2">
    <source>
        <dbReference type="Proteomes" id="UP000029393"/>
    </source>
</evidence>
<dbReference type="OrthoDB" id="9811423at2"/>
<dbReference type="PANTHER" id="PTHR35175">
    <property type="entry name" value="DUF1289 DOMAIN-CONTAINING PROTEIN"/>
    <property type="match status" value="1"/>
</dbReference>
<dbReference type="InterPro" id="IPR010710">
    <property type="entry name" value="DUF1289"/>
</dbReference>
<dbReference type="eggNOG" id="COG3313">
    <property type="taxonomic scope" value="Bacteria"/>
</dbReference>
<comment type="caution">
    <text evidence="1">The sequence shown here is derived from an EMBL/GenBank/DDBJ whole genome shotgun (WGS) entry which is preliminary data.</text>
</comment>
<dbReference type="EMBL" id="AVCK01000038">
    <property type="protein sequence ID" value="KFN43758.1"/>
    <property type="molecule type" value="Genomic_DNA"/>
</dbReference>
<dbReference type="PANTHER" id="PTHR35175:SF2">
    <property type="entry name" value="DUF1289 DOMAIN-CONTAINING PROTEIN"/>
    <property type="match status" value="1"/>
</dbReference>
<reference evidence="1 2" key="1">
    <citation type="submission" date="2013-09" db="EMBL/GenBank/DDBJ databases">
        <title>Genome sequencing of Arenimonas metalli.</title>
        <authorList>
            <person name="Chen F."/>
            <person name="Wang G."/>
        </authorList>
    </citation>
    <scope>NUCLEOTIDE SEQUENCE [LARGE SCALE GENOMIC DNA]</scope>
    <source>
        <strain evidence="1 2">CF5-1</strain>
    </source>
</reference>
<organism evidence="1 2">
    <name type="scientific">Arenimonas metalli CF5-1</name>
    <dbReference type="NCBI Taxonomy" id="1384056"/>
    <lineage>
        <taxon>Bacteria</taxon>
        <taxon>Pseudomonadati</taxon>
        <taxon>Pseudomonadota</taxon>
        <taxon>Gammaproteobacteria</taxon>
        <taxon>Lysobacterales</taxon>
        <taxon>Lysobacteraceae</taxon>
        <taxon>Arenimonas</taxon>
    </lineage>
</organism>
<accession>A0A091AU61</accession>
<dbReference type="AlphaFoldDB" id="A0A091AU61"/>
<proteinExistence type="predicted"/>
<sequence>MTPQLPESPCVRNCCLDDADVCIGCGRHVDEILRWGAADAGEREDILARAAARRAARPALVFRGAGQA</sequence>
<evidence type="ECO:0000313" key="1">
    <source>
        <dbReference type="EMBL" id="KFN43758.1"/>
    </source>
</evidence>
<evidence type="ECO:0008006" key="3">
    <source>
        <dbReference type="Google" id="ProtNLM"/>
    </source>
</evidence>
<dbReference type="PATRIC" id="fig|1384056.3.peg.2109"/>
<dbReference type="Pfam" id="PF06945">
    <property type="entry name" value="DUF1289"/>
    <property type="match status" value="1"/>
</dbReference>